<dbReference type="Proteomes" id="UP000694388">
    <property type="component" value="Unplaced"/>
</dbReference>
<dbReference type="Pfam" id="PF21029">
    <property type="entry name" value="RMC1_N"/>
    <property type="match status" value="1"/>
</dbReference>
<dbReference type="InterPro" id="IPR040371">
    <property type="entry name" value="RMC1"/>
</dbReference>
<evidence type="ECO:0000259" key="1">
    <source>
        <dbReference type="Pfam" id="PF07035"/>
    </source>
</evidence>
<sequence>MLNKMPSPSTWVTVSVSSVSCDCLPVSAGSSMAGSEILEQESSYLELCRTPVRFEEISSVNNVFFDEANKQVFAVRAGGAVGVVVRGLDEKQPISFRLEDKGEIKSIKLSPGNRIVAVQRSGKSVDFCNLMGEATEYSQECRGRNCYVLGFCWTSPNEIVFITDQGLELYQVQAEKRSVKLIKSMGTSFVNWFVFSSEGPTLLLSLTPLGNVLQPVLAKVGNLVKLTKFEVEVPVIPKPPRLCLTEPDVTTAVIYGQLYVVVLRHRVRTTPSQAGSEVWLYHLSRDGHTCKIHVLQLNSTGCFATNVVDNLVVIHHRASKTSMVFDIQLKKVSEGPVKLHQPVLPSLPICPFTIQPRAGASLGAGTAVTTCELYSTSWIVFRPDIIMDAGLGYLWSLRLRLPRIVATLPDRLQLVDFLLLRRDCRPVLLNVCSQLLSGGQAGGLAVVSLVFDKLNSVYKEWLEADKSDAAALDGGAGGRPPTPHKPVRSHAVVDQWEMYTSVLVPFAESKTISYKFVIAVLMEYIRSLTQFHIHAQHYLYELVINTLVRNNAFYQLHQLLQYHVLSDSKKLACLMLSLESFYPPAHQLALDMLKRLSTANDEIVEVLLSKGRVLAALRFVRASGGADIMSARKFLEAASHVGDSLLFFCVFKFFEQRNQRLRNSPHFNPGEHCEPFVEYFKKLFGEDDFTPLQ</sequence>
<accession>A0A8C4NJR1</accession>
<dbReference type="InterPro" id="IPR009755">
    <property type="entry name" value="RMC1_C"/>
</dbReference>
<evidence type="ECO:0000313" key="3">
    <source>
        <dbReference type="Ensembl" id="ENSEBUP00000003894.1"/>
    </source>
</evidence>
<dbReference type="GO" id="GO:0010506">
    <property type="term" value="P:regulation of autophagy"/>
    <property type="evidence" value="ECO:0007669"/>
    <property type="project" value="InterPro"/>
</dbReference>
<dbReference type="SUPFAM" id="SSF69322">
    <property type="entry name" value="Tricorn protease domain 2"/>
    <property type="match status" value="1"/>
</dbReference>
<name>A0A8C4NJR1_EPTBU</name>
<feature type="domain" description="Mic1" evidence="1">
    <location>
        <begin position="422"/>
        <end position="668"/>
    </location>
</feature>
<proteinExistence type="predicted"/>
<dbReference type="GeneTree" id="ENSGT00390000009127"/>
<dbReference type="PROSITE" id="PS51257">
    <property type="entry name" value="PROKAR_LIPOPROTEIN"/>
    <property type="match status" value="1"/>
</dbReference>
<dbReference type="InterPro" id="IPR049040">
    <property type="entry name" value="RMC1_N"/>
</dbReference>
<reference evidence="3" key="1">
    <citation type="submission" date="2025-08" db="UniProtKB">
        <authorList>
            <consortium name="Ensembl"/>
        </authorList>
    </citation>
    <scope>IDENTIFICATION</scope>
</reference>
<dbReference type="GO" id="GO:0031902">
    <property type="term" value="C:late endosome membrane"/>
    <property type="evidence" value="ECO:0007669"/>
    <property type="project" value="TreeGrafter"/>
</dbReference>
<keyword evidence="4" id="KW-1185">Reference proteome</keyword>
<organism evidence="3 4">
    <name type="scientific">Eptatretus burgeri</name>
    <name type="common">Inshore hagfish</name>
    <dbReference type="NCBI Taxonomy" id="7764"/>
    <lineage>
        <taxon>Eukaryota</taxon>
        <taxon>Metazoa</taxon>
        <taxon>Chordata</taxon>
        <taxon>Craniata</taxon>
        <taxon>Vertebrata</taxon>
        <taxon>Cyclostomata</taxon>
        <taxon>Myxini</taxon>
        <taxon>Myxiniformes</taxon>
        <taxon>Myxinidae</taxon>
        <taxon>Eptatretinae</taxon>
        <taxon>Eptatretus</taxon>
    </lineage>
</organism>
<protein>
    <submittedName>
        <fullName evidence="3">Regulator of MON1-CCZ1</fullName>
    </submittedName>
</protein>
<dbReference type="GO" id="GO:0005765">
    <property type="term" value="C:lysosomal membrane"/>
    <property type="evidence" value="ECO:0007669"/>
    <property type="project" value="TreeGrafter"/>
</dbReference>
<evidence type="ECO:0000259" key="2">
    <source>
        <dbReference type="Pfam" id="PF21029"/>
    </source>
</evidence>
<dbReference type="AlphaFoldDB" id="A0A8C4NJR1"/>
<dbReference type="Ensembl" id="ENSEBUT00000004293.1">
    <property type="protein sequence ID" value="ENSEBUP00000003894.1"/>
    <property type="gene ID" value="ENSEBUG00000002735.1"/>
</dbReference>
<dbReference type="Pfam" id="PF07035">
    <property type="entry name" value="RMC1_C"/>
    <property type="match status" value="1"/>
</dbReference>
<evidence type="ECO:0000313" key="4">
    <source>
        <dbReference type="Proteomes" id="UP000694388"/>
    </source>
</evidence>
<feature type="domain" description="Regulator of MON1-CCZ1 complex N-terminal" evidence="2">
    <location>
        <begin position="63"/>
        <end position="179"/>
    </location>
</feature>
<dbReference type="PANTHER" id="PTHR12897:SF4">
    <property type="entry name" value="REGULATOR OF MON1-CCZ1 COMPLEX"/>
    <property type="match status" value="1"/>
</dbReference>
<dbReference type="GO" id="GO:0035658">
    <property type="term" value="C:Mon1-Ccz1 complex"/>
    <property type="evidence" value="ECO:0007669"/>
    <property type="project" value="InterPro"/>
</dbReference>
<reference evidence="3" key="2">
    <citation type="submission" date="2025-09" db="UniProtKB">
        <authorList>
            <consortium name="Ensembl"/>
        </authorList>
    </citation>
    <scope>IDENTIFICATION</scope>
</reference>
<dbReference type="PANTHER" id="PTHR12897">
    <property type="entry name" value="COLON CANCER-ASSOCIATED PROTEIN MIC1"/>
    <property type="match status" value="1"/>
</dbReference>